<sequence>MPKGSDCNPVQEWWQGTTTYYIFVPSFQDTDGNGFGDLSGVIKRLDYLEGLGVKSIRLSPIYPSESFVDDYVLPNNYTDVAPILGDARDLHLLSALLHEREMFLILDMPLTQPGGGVGQGNKAGVDLELELPSILSFWMKYGVDGFAFTDLHKLGDLNDLVPGIHAWRNILDAQTLGLHRRVMMVPLKLMKRLEHEASAVLPRVQKVFNLIDVVLDTSQTAEEIATVIDDATRWDDHPSLPWINWRIGGPFEPRINDKASGTTSLSTIPALGFSLLQLFLPGSVTLYYGDEIGLYLNEPDKLDFSWAVPMAWSPDDGGFSKGEPWLSMGGDWERRNVVSMNDSLATLRTMIEARTEKIRFASGELLIIDRYYPRRHKFALVINLGPHTLEKDLSKLYFGGQVLVSSYDKEGYVRFKNITLRPREAM</sequence>
<organism evidence="2 3">
    <name type="scientific">Armadillidium nasatum</name>
    <dbReference type="NCBI Taxonomy" id="96803"/>
    <lineage>
        <taxon>Eukaryota</taxon>
        <taxon>Metazoa</taxon>
        <taxon>Ecdysozoa</taxon>
        <taxon>Arthropoda</taxon>
        <taxon>Crustacea</taxon>
        <taxon>Multicrustacea</taxon>
        <taxon>Malacostraca</taxon>
        <taxon>Eumalacostraca</taxon>
        <taxon>Peracarida</taxon>
        <taxon>Isopoda</taxon>
        <taxon>Oniscidea</taxon>
        <taxon>Crinocheta</taxon>
        <taxon>Armadillidiidae</taxon>
        <taxon>Armadillidium</taxon>
    </lineage>
</organism>
<protein>
    <submittedName>
        <fullName evidence="2">Alpha-glucosidase</fullName>
    </submittedName>
</protein>
<feature type="non-terminal residue" evidence="2">
    <location>
        <position position="426"/>
    </location>
</feature>
<name>A0A5N5SZB7_9CRUS</name>
<dbReference type="OrthoDB" id="1740265at2759"/>
<keyword evidence="3" id="KW-1185">Reference proteome</keyword>
<gene>
    <name evidence="2" type="primary">mal1</name>
    <name evidence="2" type="ORF">Anas_02773</name>
</gene>
<feature type="domain" description="Glycosyl hydrolase family 13 catalytic" evidence="1">
    <location>
        <begin position="21"/>
        <end position="348"/>
    </location>
</feature>
<dbReference type="SUPFAM" id="SSF51445">
    <property type="entry name" value="(Trans)glycosidases"/>
    <property type="match status" value="1"/>
</dbReference>
<evidence type="ECO:0000313" key="3">
    <source>
        <dbReference type="Proteomes" id="UP000326759"/>
    </source>
</evidence>
<dbReference type="GO" id="GO:0005975">
    <property type="term" value="P:carbohydrate metabolic process"/>
    <property type="evidence" value="ECO:0007669"/>
    <property type="project" value="InterPro"/>
</dbReference>
<dbReference type="Proteomes" id="UP000326759">
    <property type="component" value="Unassembled WGS sequence"/>
</dbReference>
<dbReference type="AlphaFoldDB" id="A0A5N5SZB7"/>
<evidence type="ECO:0000259" key="1">
    <source>
        <dbReference type="SMART" id="SM00642"/>
    </source>
</evidence>
<dbReference type="PANTHER" id="PTHR10357:SF225">
    <property type="entry name" value="MALTASE 1-LIKE PROTEIN"/>
    <property type="match status" value="1"/>
</dbReference>
<proteinExistence type="predicted"/>
<dbReference type="PANTHER" id="PTHR10357">
    <property type="entry name" value="ALPHA-AMYLASE FAMILY MEMBER"/>
    <property type="match status" value="1"/>
</dbReference>
<dbReference type="SMART" id="SM00642">
    <property type="entry name" value="Aamy"/>
    <property type="match status" value="1"/>
</dbReference>
<evidence type="ECO:0000313" key="2">
    <source>
        <dbReference type="EMBL" id="KAB7499563.1"/>
    </source>
</evidence>
<accession>A0A5N5SZB7</accession>
<comment type="caution">
    <text evidence="2">The sequence shown here is derived from an EMBL/GenBank/DDBJ whole genome shotgun (WGS) entry which is preliminary data.</text>
</comment>
<dbReference type="InterPro" id="IPR017853">
    <property type="entry name" value="GH"/>
</dbReference>
<dbReference type="InterPro" id="IPR006047">
    <property type="entry name" value="GH13_cat_dom"/>
</dbReference>
<reference evidence="2 3" key="1">
    <citation type="journal article" date="2019" name="PLoS Biol.">
        <title>Sex chromosomes control vertical transmission of feminizing Wolbachia symbionts in an isopod.</title>
        <authorList>
            <person name="Becking T."/>
            <person name="Chebbi M.A."/>
            <person name="Giraud I."/>
            <person name="Moumen B."/>
            <person name="Laverre T."/>
            <person name="Caubet Y."/>
            <person name="Peccoud J."/>
            <person name="Gilbert C."/>
            <person name="Cordaux R."/>
        </authorList>
    </citation>
    <scope>NUCLEOTIDE SEQUENCE [LARGE SCALE GENOMIC DNA]</scope>
    <source>
        <strain evidence="2">ANa2</strain>
        <tissue evidence="2">Whole body excluding digestive tract and cuticle</tissue>
    </source>
</reference>
<dbReference type="Gene3D" id="3.20.20.80">
    <property type="entry name" value="Glycosidases"/>
    <property type="match status" value="1"/>
</dbReference>
<dbReference type="EMBL" id="SEYY01017867">
    <property type="protein sequence ID" value="KAB7499563.1"/>
    <property type="molecule type" value="Genomic_DNA"/>
</dbReference>
<dbReference type="Pfam" id="PF00128">
    <property type="entry name" value="Alpha-amylase"/>
    <property type="match status" value="1"/>
</dbReference>